<name>A0A4R8M571_9BACT</name>
<feature type="transmembrane region" description="Helical" evidence="1">
    <location>
        <begin position="6"/>
        <end position="23"/>
    </location>
</feature>
<comment type="caution">
    <text evidence="2">The sequence shown here is derived from an EMBL/GenBank/DDBJ whole genome shotgun (WGS) entry which is preliminary data.</text>
</comment>
<proteinExistence type="predicted"/>
<keyword evidence="3" id="KW-1185">Reference proteome</keyword>
<dbReference type="EMBL" id="SORI01000022">
    <property type="protein sequence ID" value="TDY55866.1"/>
    <property type="molecule type" value="Genomic_DNA"/>
</dbReference>
<dbReference type="AlphaFoldDB" id="A0A4R8M571"/>
<accession>A0A4R8M571</accession>
<keyword evidence="1" id="KW-0472">Membrane</keyword>
<keyword evidence="1" id="KW-1133">Transmembrane helix</keyword>
<dbReference type="Proteomes" id="UP000295066">
    <property type="component" value="Unassembled WGS sequence"/>
</dbReference>
<reference evidence="2 3" key="1">
    <citation type="submission" date="2019-03" db="EMBL/GenBank/DDBJ databases">
        <title>Genomic Encyclopedia of Type Strains, Phase IV (KMG-IV): sequencing the most valuable type-strain genomes for metagenomic binning, comparative biology and taxonomic classification.</title>
        <authorList>
            <person name="Goeker M."/>
        </authorList>
    </citation>
    <scope>NUCLEOTIDE SEQUENCE [LARGE SCALE GENOMIC DNA]</scope>
    <source>
        <strain evidence="2 3">DSM 25964</strain>
    </source>
</reference>
<gene>
    <name evidence="2" type="ORF">C8D99_12234</name>
</gene>
<keyword evidence="1" id="KW-0812">Transmembrane</keyword>
<dbReference type="RefSeq" id="WP_133958915.1">
    <property type="nucleotide sequence ID" value="NZ_SORI01000022.1"/>
</dbReference>
<sequence>MFDRIAIIALGTLMIWLLRFKILKRGLSPLKSAVYASLIIIAGIQYHYHFLPYETFRGGVAYTSTGFLAFLILQYGYRKKESTRGASEKDPGK</sequence>
<evidence type="ECO:0000313" key="3">
    <source>
        <dbReference type="Proteomes" id="UP000295066"/>
    </source>
</evidence>
<evidence type="ECO:0000313" key="2">
    <source>
        <dbReference type="EMBL" id="TDY55866.1"/>
    </source>
</evidence>
<evidence type="ECO:0000256" key="1">
    <source>
        <dbReference type="SAM" id="Phobius"/>
    </source>
</evidence>
<organism evidence="2 3">
    <name type="scientific">Aminivibrio pyruvatiphilus</name>
    <dbReference type="NCBI Taxonomy" id="1005740"/>
    <lineage>
        <taxon>Bacteria</taxon>
        <taxon>Thermotogati</taxon>
        <taxon>Synergistota</taxon>
        <taxon>Synergistia</taxon>
        <taxon>Synergistales</taxon>
        <taxon>Aminobacteriaceae</taxon>
        <taxon>Aminivibrio</taxon>
    </lineage>
</organism>
<feature type="transmembrane region" description="Helical" evidence="1">
    <location>
        <begin position="60"/>
        <end position="77"/>
    </location>
</feature>
<feature type="transmembrane region" description="Helical" evidence="1">
    <location>
        <begin position="30"/>
        <end position="48"/>
    </location>
</feature>
<protein>
    <submittedName>
        <fullName evidence="2">Uncharacterized protein</fullName>
    </submittedName>
</protein>